<organism evidence="1">
    <name type="scientific">viral metagenome</name>
    <dbReference type="NCBI Taxonomy" id="1070528"/>
    <lineage>
        <taxon>unclassified sequences</taxon>
        <taxon>metagenomes</taxon>
        <taxon>organismal metagenomes</taxon>
    </lineage>
</organism>
<name>A0A6M3L3V0_9ZZZZ</name>
<proteinExistence type="predicted"/>
<dbReference type="AlphaFoldDB" id="A0A6M3L3V0"/>
<protein>
    <submittedName>
        <fullName evidence="1">Uncharacterized protein</fullName>
    </submittedName>
</protein>
<dbReference type="Gene3D" id="2.60.120.260">
    <property type="entry name" value="Galactose-binding domain-like"/>
    <property type="match status" value="1"/>
</dbReference>
<evidence type="ECO:0000313" key="1">
    <source>
        <dbReference type="EMBL" id="QJA89183.1"/>
    </source>
</evidence>
<reference evidence="1" key="1">
    <citation type="submission" date="2020-03" db="EMBL/GenBank/DDBJ databases">
        <title>The deep terrestrial virosphere.</title>
        <authorList>
            <person name="Holmfeldt K."/>
            <person name="Nilsson E."/>
            <person name="Simone D."/>
            <person name="Lopez-Fernandez M."/>
            <person name="Wu X."/>
            <person name="de Brujin I."/>
            <person name="Lundin D."/>
            <person name="Andersson A."/>
            <person name="Bertilsson S."/>
            <person name="Dopson M."/>
        </authorList>
    </citation>
    <scope>NUCLEOTIDE SEQUENCE</scope>
    <source>
        <strain evidence="1">MM415B02592</strain>
    </source>
</reference>
<accession>A0A6M3L3V0</accession>
<sequence length="443" mass="49577">MARNTATFLELKQLFNQSIGDDLEFDTTTNITTNNSIISTTLNQFDDGEDDHFNTWWVYITEGVNITKSRKISNYATSGGTLTVYGAALAAETAAVTCRLTRYNPTHAKQALIRACEEIYPTLFKNIDDQTLITGNHLPDGSFEWWSSATAHEFAATSNATLAKTTTAGLIRGQQGTTSMKVTASAAGGYAYIGGGEWNHLLGLMDKTVSLYCWAYPEVTDDATIEIQTTQTDATTQTLTSSTACPAGHWTLLKLEDQVLNDDLSSIQIRFKVATNAKYVYFDDAYLSGGRLEEYLLPEGFTDGHLSRVIMQTTGYADPIAYDLYQFRDQYKDPELKFDIIDDGTYAFLKLLDGAPPNDRRLRLLGFKPLETLSADADPLTLDAHRIPLLIAKAREIFFEREAVPVSAEDTDRFQVEYTKASRDFYRLFYRLRMPKPVELIKV</sequence>
<dbReference type="EMBL" id="MT142828">
    <property type="protein sequence ID" value="QJA89183.1"/>
    <property type="molecule type" value="Genomic_DNA"/>
</dbReference>
<gene>
    <name evidence="1" type="ORF">MM415B02592_0006</name>
</gene>